<dbReference type="AlphaFoldDB" id="A0A7G8PKA0"/>
<gene>
    <name evidence="3" type="ORF">HZU40_11235</name>
</gene>
<organism evidence="3 4">
    <name type="scientific">Mycolicibacterium fluoranthenivorans</name>
    <dbReference type="NCBI Taxonomy" id="258505"/>
    <lineage>
        <taxon>Bacteria</taxon>
        <taxon>Bacillati</taxon>
        <taxon>Actinomycetota</taxon>
        <taxon>Actinomycetes</taxon>
        <taxon>Mycobacteriales</taxon>
        <taxon>Mycobacteriaceae</taxon>
        <taxon>Mycolicibacterium</taxon>
    </lineage>
</organism>
<evidence type="ECO:0000313" key="4">
    <source>
        <dbReference type="Proteomes" id="UP000515498"/>
    </source>
</evidence>
<feature type="region of interest" description="Disordered" evidence="1">
    <location>
        <begin position="27"/>
        <end position="86"/>
    </location>
</feature>
<proteinExistence type="predicted"/>
<feature type="signal peptide" evidence="2">
    <location>
        <begin position="1"/>
        <end position="26"/>
    </location>
</feature>
<dbReference type="KEGG" id="mflu:HZU40_11235"/>
<reference evidence="3 4" key="1">
    <citation type="submission" date="2020-07" db="EMBL/GenBank/DDBJ databases">
        <title>Draft genome sequence of four isobutane-metabolizing strains capable of cometabolically degrading diverse ether contaminants.</title>
        <authorList>
            <person name="Chen W."/>
            <person name="Faulkner N."/>
            <person name="Smith C."/>
            <person name="Hyman M."/>
        </authorList>
    </citation>
    <scope>NUCLEOTIDE SEQUENCE [LARGE SCALE GENOMIC DNA]</scope>
    <source>
        <strain evidence="3 4">2A</strain>
    </source>
</reference>
<name>A0A7G8PKA0_9MYCO</name>
<evidence type="ECO:0000313" key="3">
    <source>
        <dbReference type="EMBL" id="QNJ94766.1"/>
    </source>
</evidence>
<evidence type="ECO:0000256" key="1">
    <source>
        <dbReference type="SAM" id="MobiDB-lite"/>
    </source>
</evidence>
<feature type="chain" id="PRO_5038371815" evidence="2">
    <location>
        <begin position="27"/>
        <end position="86"/>
    </location>
</feature>
<dbReference type="RefSeq" id="WP_187098427.1">
    <property type="nucleotide sequence ID" value="NZ_CP059894.1"/>
</dbReference>
<evidence type="ECO:0000256" key="2">
    <source>
        <dbReference type="SAM" id="SignalP"/>
    </source>
</evidence>
<sequence length="86" mass="8661">MNSHLTRRVSAAVGGVAILAMIGFTAACGNEEKKTPETSTTTTTTTTSTTAPSVEPTEKSISPSGGNKFTPTVKAPPAPTAIPGDN</sequence>
<dbReference type="PROSITE" id="PS51257">
    <property type="entry name" value="PROKAR_LIPOPROTEIN"/>
    <property type="match status" value="1"/>
</dbReference>
<dbReference type="EMBL" id="CP059894">
    <property type="protein sequence ID" value="QNJ94766.1"/>
    <property type="molecule type" value="Genomic_DNA"/>
</dbReference>
<feature type="compositionally biased region" description="Polar residues" evidence="1">
    <location>
        <begin position="59"/>
        <end position="69"/>
    </location>
</feature>
<protein>
    <submittedName>
        <fullName evidence="3">Uncharacterized protein</fullName>
    </submittedName>
</protein>
<keyword evidence="2" id="KW-0732">Signal</keyword>
<accession>A0A7G8PKA0</accession>
<feature type="compositionally biased region" description="Low complexity" evidence="1">
    <location>
        <begin position="37"/>
        <end position="55"/>
    </location>
</feature>
<dbReference type="Proteomes" id="UP000515498">
    <property type="component" value="Chromosome"/>
</dbReference>